<sequence length="1016" mass="107726">MTWLTRAGLARGRVTLLVMILVIALGAISYATFPKREDPALTVRTAIVTAANPGLRLEQLEELVALPLEEAARAIPGVDEVRTQLTDGTAILQVDIDNAVPKDDLKRIFDEIRDDIAALEGTLPEDTQGPRVNTDFGDVAIATIALTGEGFSLPELADAGEDLRDRLYAMDGIVSVDFYGVQQEVVTLQIDRARLAAIGTTLDPVLAAIQGQNVRLPSGSVVSGGARVPLETTGDLGSVAEIESLLIDLPDVGLLRLGDLFEVRREVEEPAAAPVFHNGAPAIVLSVEMAAGVDITTLGPELRALVEAFANERPVGFEAQFSTFQPDVVDESVDAAVLNMFQTFGVVLLVMMLFLGWRSALVVASIVPFAASFAFGLMGPFGVELQQVSIAAIIISLGLLVDNGVVIVEDMQRRIRDGADREAAALAAGGQYAVPLSIASTTTVAAFLPLFLLEGTEGEYGYSLGIVVMLMLLGSFLTALYLLPRLACWLLPKAAKAETGGVFNLLAAGYARLVRGVVRLPLLAAALVAGIVVAGVSLFPSVPQQLFPLSERPQFLAYIDMPRGTDIAETERVARDSSDWLSARQETANVTAYVGAGGPRFVLSLDPADTDPASAFMVINATDYAASERLLTAARAHARDAMPEAMVRLKRLAMGGREPGVDVEIAGPDADVLLAAAQTVRAAFADAPGLVQNRDDWGGKRIVGTVDVEQDRLRAYGLTSRDVAEGLAGFFDGSVIGTFRDGDDQIPIELRGAARYRTSIEALANAAIEADGEVLALDQLATLNPRLEFAQIRRVDQVRKVTVSAISDALTAYDLLDHVQADLDTLAQELGPAYAITIAGEIENASEVREKLSAGAPVAIAVILLALMMQFNSFRRVGVVLSSVPLVIAGVGPVLILTGQPLSFFGILGMIALAGIIINNAIVLIDQIDIERETQDLDEAIVAAARKRLRPILLTSMTTVLGLLPMALVGGALWEPMAILMMGGLGGAALLALIWVPAIYRLAFRRGRARAAALPA</sequence>
<dbReference type="OrthoDB" id="9798415at2"/>
<feature type="transmembrane region" description="Helical" evidence="1">
    <location>
        <begin position="388"/>
        <end position="408"/>
    </location>
</feature>
<feature type="transmembrane region" description="Helical" evidence="1">
    <location>
        <begin position="361"/>
        <end position="382"/>
    </location>
</feature>
<dbReference type="EMBL" id="CXSU01000012">
    <property type="protein sequence ID" value="CTQ50507.1"/>
    <property type="molecule type" value="Genomic_DNA"/>
</dbReference>
<organism evidence="2 3">
    <name type="scientific">Jannaschia donghaensis</name>
    <dbReference type="NCBI Taxonomy" id="420998"/>
    <lineage>
        <taxon>Bacteria</taxon>
        <taxon>Pseudomonadati</taxon>
        <taxon>Pseudomonadota</taxon>
        <taxon>Alphaproteobacteria</taxon>
        <taxon>Rhodobacterales</taxon>
        <taxon>Roseobacteraceae</taxon>
        <taxon>Jannaschia</taxon>
    </lineage>
</organism>
<dbReference type="GO" id="GO:0005886">
    <property type="term" value="C:plasma membrane"/>
    <property type="evidence" value="ECO:0007669"/>
    <property type="project" value="TreeGrafter"/>
</dbReference>
<reference evidence="2 3" key="1">
    <citation type="submission" date="2015-07" db="EMBL/GenBank/DDBJ databases">
        <authorList>
            <person name="Noorani M."/>
        </authorList>
    </citation>
    <scope>NUCLEOTIDE SEQUENCE [LARGE SCALE GENOMIC DNA]</scope>
    <source>
        <strain evidence="2 3">CECT 7802</strain>
    </source>
</reference>
<dbReference type="GO" id="GO:0042910">
    <property type="term" value="F:xenobiotic transmembrane transporter activity"/>
    <property type="evidence" value="ECO:0007669"/>
    <property type="project" value="TreeGrafter"/>
</dbReference>
<feature type="transmembrane region" description="Helical" evidence="1">
    <location>
        <begin position="852"/>
        <end position="871"/>
    </location>
</feature>
<feature type="transmembrane region" description="Helical" evidence="1">
    <location>
        <begin position="904"/>
        <end position="925"/>
    </location>
</feature>
<dbReference type="Pfam" id="PF00873">
    <property type="entry name" value="ACR_tran"/>
    <property type="match status" value="1"/>
</dbReference>
<feature type="transmembrane region" description="Helical" evidence="1">
    <location>
        <begin position="429"/>
        <end position="452"/>
    </location>
</feature>
<keyword evidence="1" id="KW-0812">Transmembrane</keyword>
<dbReference type="Proteomes" id="UP000049222">
    <property type="component" value="Unassembled WGS sequence"/>
</dbReference>
<protein>
    <submittedName>
        <fullName evidence="2">Multidrug transporter MdtB</fullName>
    </submittedName>
</protein>
<gene>
    <name evidence="2" type="primary">mdtB</name>
    <name evidence="2" type="ORF">JDO7802_02531</name>
</gene>
<dbReference type="InterPro" id="IPR027463">
    <property type="entry name" value="AcrB_DN_DC_subdom"/>
</dbReference>
<feature type="transmembrane region" description="Helical" evidence="1">
    <location>
        <begin position="979"/>
        <end position="1000"/>
    </location>
</feature>
<dbReference type="PANTHER" id="PTHR32063">
    <property type="match status" value="1"/>
</dbReference>
<keyword evidence="3" id="KW-1185">Reference proteome</keyword>
<dbReference type="PANTHER" id="PTHR32063:SF18">
    <property type="entry name" value="CATION EFFLUX SYSTEM PROTEIN"/>
    <property type="match status" value="1"/>
</dbReference>
<keyword evidence="1" id="KW-0472">Membrane</keyword>
<proteinExistence type="predicted"/>
<dbReference type="SUPFAM" id="SSF82866">
    <property type="entry name" value="Multidrug efflux transporter AcrB transmembrane domain"/>
    <property type="match status" value="2"/>
</dbReference>
<name>A0A0M6YMM0_9RHOB</name>
<dbReference type="PRINTS" id="PR00702">
    <property type="entry name" value="ACRIFLAVINRP"/>
</dbReference>
<evidence type="ECO:0000313" key="3">
    <source>
        <dbReference type="Proteomes" id="UP000049222"/>
    </source>
</evidence>
<feature type="transmembrane region" description="Helical" evidence="1">
    <location>
        <begin position="335"/>
        <end position="354"/>
    </location>
</feature>
<dbReference type="Gene3D" id="3.30.2090.10">
    <property type="entry name" value="Multidrug efflux transporter AcrB TolC docking domain, DN and DC subdomains"/>
    <property type="match status" value="2"/>
</dbReference>
<feature type="transmembrane region" description="Helical" evidence="1">
    <location>
        <begin position="952"/>
        <end position="973"/>
    </location>
</feature>
<evidence type="ECO:0000256" key="1">
    <source>
        <dbReference type="SAM" id="Phobius"/>
    </source>
</evidence>
<dbReference type="RefSeq" id="WP_055086082.1">
    <property type="nucleotide sequence ID" value="NZ_CXSU01000012.1"/>
</dbReference>
<accession>A0A0M6YMM0</accession>
<dbReference type="SUPFAM" id="SSF82714">
    <property type="entry name" value="Multidrug efflux transporter AcrB TolC docking domain, DN and DC subdomains"/>
    <property type="match status" value="2"/>
</dbReference>
<feature type="transmembrane region" description="Helical" evidence="1">
    <location>
        <begin position="464"/>
        <end position="483"/>
    </location>
</feature>
<feature type="transmembrane region" description="Helical" evidence="1">
    <location>
        <begin position="12"/>
        <end position="33"/>
    </location>
</feature>
<dbReference type="Gene3D" id="3.30.70.1430">
    <property type="entry name" value="Multidrug efflux transporter AcrB pore domain"/>
    <property type="match status" value="2"/>
</dbReference>
<keyword evidence="1" id="KW-1133">Transmembrane helix</keyword>
<dbReference type="SUPFAM" id="SSF82693">
    <property type="entry name" value="Multidrug efflux transporter AcrB pore domain, PN1, PN2, PC1 and PC2 subdomains"/>
    <property type="match status" value="2"/>
</dbReference>
<feature type="transmembrane region" description="Helical" evidence="1">
    <location>
        <begin position="520"/>
        <end position="539"/>
    </location>
</feature>
<evidence type="ECO:0000313" key="2">
    <source>
        <dbReference type="EMBL" id="CTQ50507.1"/>
    </source>
</evidence>
<dbReference type="AlphaFoldDB" id="A0A0M6YMM0"/>
<dbReference type="STRING" id="420998.JDO7802_02531"/>
<feature type="transmembrane region" description="Helical" evidence="1">
    <location>
        <begin position="878"/>
        <end position="898"/>
    </location>
</feature>
<dbReference type="Gene3D" id="1.20.1640.10">
    <property type="entry name" value="Multidrug efflux transporter AcrB transmembrane domain"/>
    <property type="match status" value="2"/>
</dbReference>
<dbReference type="Gene3D" id="3.30.70.1440">
    <property type="entry name" value="Multidrug efflux transporter AcrB pore domain"/>
    <property type="match status" value="1"/>
</dbReference>
<dbReference type="InterPro" id="IPR001036">
    <property type="entry name" value="Acrflvin-R"/>
</dbReference>
<dbReference type="Gene3D" id="3.30.70.1320">
    <property type="entry name" value="Multidrug efflux transporter AcrB pore domain like"/>
    <property type="match status" value="1"/>
</dbReference>